<feature type="transmembrane region" description="Helical" evidence="6">
    <location>
        <begin position="194"/>
        <end position="212"/>
    </location>
</feature>
<evidence type="ECO:0000256" key="4">
    <source>
        <dbReference type="ARBA" id="ARBA00022989"/>
    </source>
</evidence>
<keyword evidence="3 6" id="KW-0812">Transmembrane</keyword>
<keyword evidence="5 6" id="KW-0472">Membrane</keyword>
<evidence type="ECO:0000256" key="2">
    <source>
        <dbReference type="ARBA" id="ARBA00022475"/>
    </source>
</evidence>
<dbReference type="Proteomes" id="UP000198508">
    <property type="component" value="Unassembled WGS sequence"/>
</dbReference>
<dbReference type="PANTHER" id="PTHR47089">
    <property type="entry name" value="ABC TRANSPORTER, PERMEASE PROTEIN"/>
    <property type="match status" value="1"/>
</dbReference>
<organism evidence="7 8">
    <name type="scientific">Enterocloster lavalensis</name>
    <dbReference type="NCBI Taxonomy" id="460384"/>
    <lineage>
        <taxon>Bacteria</taxon>
        <taxon>Bacillati</taxon>
        <taxon>Bacillota</taxon>
        <taxon>Clostridia</taxon>
        <taxon>Lachnospirales</taxon>
        <taxon>Lachnospiraceae</taxon>
        <taxon>Enterocloster</taxon>
    </lineage>
</organism>
<evidence type="ECO:0000256" key="5">
    <source>
        <dbReference type="ARBA" id="ARBA00023136"/>
    </source>
</evidence>
<proteinExistence type="predicted"/>
<keyword evidence="2" id="KW-1003">Cell membrane</keyword>
<dbReference type="AlphaFoldDB" id="A0A1I0G416"/>
<feature type="transmembrane region" description="Helical" evidence="6">
    <location>
        <begin position="321"/>
        <end position="339"/>
    </location>
</feature>
<evidence type="ECO:0000256" key="1">
    <source>
        <dbReference type="ARBA" id="ARBA00004651"/>
    </source>
</evidence>
<feature type="transmembrane region" description="Helical" evidence="6">
    <location>
        <begin position="12"/>
        <end position="33"/>
    </location>
</feature>
<dbReference type="PANTHER" id="PTHR47089:SF1">
    <property type="entry name" value="GUANOSINE ABC TRANSPORTER PERMEASE PROTEIN NUPP"/>
    <property type="match status" value="1"/>
</dbReference>
<evidence type="ECO:0000256" key="6">
    <source>
        <dbReference type="SAM" id="Phobius"/>
    </source>
</evidence>
<feature type="transmembrane region" description="Helical" evidence="6">
    <location>
        <begin position="111"/>
        <end position="137"/>
    </location>
</feature>
<reference evidence="8" key="1">
    <citation type="submission" date="2016-10" db="EMBL/GenBank/DDBJ databases">
        <authorList>
            <person name="Varghese N."/>
            <person name="Submissions S."/>
        </authorList>
    </citation>
    <scope>NUCLEOTIDE SEQUENCE [LARGE SCALE GENOMIC DNA]</scope>
    <source>
        <strain evidence="8">NLAE-zl-G277</strain>
    </source>
</reference>
<keyword evidence="4 6" id="KW-1133">Transmembrane helix</keyword>
<protein>
    <submittedName>
        <fullName evidence="7">Nucleoside ABC transporter membrane protein</fullName>
    </submittedName>
</protein>
<sequence length="358" mass="37937">MNFDFKPQKMSAKAIVGAIVVSFVLGSLILALSGHNPLDVYGTMIDGSLMSRFSLASTIRWTTPLLFTGLAAAVALRGGMFNIGTEGQMFMGAFFSAWAGFTFHGLPPAVHIGLCLIAGALGGALWALFPAVIRAYFGASEMVMTLMLNYVATNLTDYLTRYHFLATGVQGHSLITAEIAPEARFAKIWADGSAHYGVVLGLICIALFWFMVHKTKFGYELHICGVNPDFAKCGGVNVPATRIRIMLLSGAIAGLAGATEVMGVVGRFMSGFSPDFGMDGMVVALMGNSTPIGVLLGAFFLGIVKAGALQVERVTDVSRSLAMVLQGLMVTFISCTYLANMAFKRPKHKADTGAEGGT</sequence>
<feature type="transmembrane region" description="Helical" evidence="6">
    <location>
        <begin position="281"/>
        <end position="301"/>
    </location>
</feature>
<feature type="transmembrane region" description="Helical" evidence="6">
    <location>
        <begin position="53"/>
        <end position="76"/>
    </location>
</feature>
<evidence type="ECO:0000313" key="7">
    <source>
        <dbReference type="EMBL" id="SET65479.1"/>
    </source>
</evidence>
<dbReference type="RefSeq" id="WP_092363607.1">
    <property type="nucleotide sequence ID" value="NZ_DAINWJ010000086.1"/>
</dbReference>
<dbReference type="EMBL" id="FOIM01000010">
    <property type="protein sequence ID" value="SET65479.1"/>
    <property type="molecule type" value="Genomic_DNA"/>
</dbReference>
<dbReference type="STRING" id="460384.SAMN05216313_110114"/>
<keyword evidence="8" id="KW-1185">Reference proteome</keyword>
<evidence type="ECO:0000256" key="3">
    <source>
        <dbReference type="ARBA" id="ARBA00022692"/>
    </source>
</evidence>
<evidence type="ECO:0000313" key="8">
    <source>
        <dbReference type="Proteomes" id="UP000198508"/>
    </source>
</evidence>
<dbReference type="GO" id="GO:0005886">
    <property type="term" value="C:plasma membrane"/>
    <property type="evidence" value="ECO:0007669"/>
    <property type="project" value="UniProtKB-SubCell"/>
</dbReference>
<dbReference type="GO" id="GO:0022857">
    <property type="term" value="F:transmembrane transporter activity"/>
    <property type="evidence" value="ECO:0007669"/>
    <property type="project" value="InterPro"/>
</dbReference>
<dbReference type="CDD" id="cd06580">
    <property type="entry name" value="TM_PBP1_transp_TpRbsC_like"/>
    <property type="match status" value="1"/>
</dbReference>
<dbReference type="InterPro" id="IPR001851">
    <property type="entry name" value="ABC_transp_permease"/>
</dbReference>
<feature type="transmembrane region" description="Helical" evidence="6">
    <location>
        <begin position="88"/>
        <end position="105"/>
    </location>
</feature>
<gene>
    <name evidence="7" type="ORF">SAMN05216313_110114</name>
</gene>
<dbReference type="GeneID" id="93280864"/>
<accession>A0A1I0G416</accession>
<comment type="subcellular location">
    <subcellularLocation>
        <location evidence="1">Cell membrane</location>
        <topology evidence="1">Multi-pass membrane protein</topology>
    </subcellularLocation>
</comment>
<dbReference type="Pfam" id="PF02653">
    <property type="entry name" value="BPD_transp_2"/>
    <property type="match status" value="1"/>
</dbReference>
<name>A0A1I0G416_9FIRM</name>
<feature type="transmembrane region" description="Helical" evidence="6">
    <location>
        <begin position="245"/>
        <end position="269"/>
    </location>
</feature>